<keyword evidence="8" id="KW-1185">Reference proteome</keyword>
<dbReference type="RefSeq" id="WP_133904412.1">
    <property type="nucleotide sequence ID" value="NZ_SOCP01000007.1"/>
</dbReference>
<dbReference type="PANTHER" id="PTHR35807:SF1">
    <property type="entry name" value="TRANSCRIPTIONAL REGULATOR REDD"/>
    <property type="match status" value="1"/>
</dbReference>
<dbReference type="SMART" id="SM00862">
    <property type="entry name" value="Trans_reg_C"/>
    <property type="match status" value="1"/>
</dbReference>
<name>A0A4R7VJS6_9PSEU</name>
<dbReference type="InterPro" id="IPR036388">
    <property type="entry name" value="WH-like_DNA-bd_sf"/>
</dbReference>
<gene>
    <name evidence="7" type="ORF">CLV71_10742</name>
</gene>
<comment type="caution">
    <text evidence="7">The sequence shown here is derived from an EMBL/GenBank/DDBJ whole genome shotgun (WGS) entry which is preliminary data.</text>
</comment>
<dbReference type="InterPro" id="IPR001867">
    <property type="entry name" value="OmpR/PhoB-type_DNA-bd"/>
</dbReference>
<evidence type="ECO:0000256" key="1">
    <source>
        <dbReference type="ARBA" id="ARBA00005820"/>
    </source>
</evidence>
<evidence type="ECO:0000256" key="2">
    <source>
        <dbReference type="ARBA" id="ARBA00023015"/>
    </source>
</evidence>
<dbReference type="SUPFAM" id="SSF52540">
    <property type="entry name" value="P-loop containing nucleoside triphosphate hydrolases"/>
    <property type="match status" value="1"/>
</dbReference>
<evidence type="ECO:0000256" key="5">
    <source>
        <dbReference type="PROSITE-ProRule" id="PRU01091"/>
    </source>
</evidence>
<sequence length="693" mass="74623">MRFRILGPLRVHDGAHWTSVRAAQQRLVLAVLLIEAGKVISTDQLVNEIWGEQPPGTAAATVRGYVRALRRILGGGTHGPLLTRGHGYELAVADEDVDARVFERLVDTGIRAIAGGDRGGALTRLSEALALCHGHVLADVPSTATVATEITRLEQRRLTAMEERLGALLDLGRHAEMVDELAQVVAEHPLRERLQGQLMLALYRCGRRAEALATYRSAHRMITDELGVEPGMELRRLHLAMLSDEPHLVAPVRQSGHDHRVTPAQLPAEVTAFTGRESPLKQLDILLPDPGDPDGAAGPPLPVIATIVGTAGVGKTALAMRWAHQVRRHFPDGQLYVNMRGHAAGPPMRPIDALARFLPALGVPAEQVPLEVDVAASLYRSLLADTRTLVLLDNVAHSDQVRPLLPGSRGCRVLLTSRDKLGGLVARDGAVPLTLDALDPAESTTLLTRLLGADRVAAEPDAAAELTDLCGHLPLALRIAAANLTARPTRAIADYTTRLAGGDRLAALQMDGDPEAAVRAAFDHSYATLPDDAALLFRLLGLVPGTEITAPAAAALADFSLPQANRLLDRLARGHLIVEHACDRYTLHDLLRLYAADLATRDGTLDRHAALDRLYDHYLRGTQSAATRLDPGTSRLSVPEPANGDLTEALAWLDAELPNLMAAITHAAAHGPQVFAWQLADALRGYLFLREQR</sequence>
<dbReference type="Proteomes" id="UP000294927">
    <property type="component" value="Unassembled WGS sequence"/>
</dbReference>
<dbReference type="OrthoDB" id="4507225at2"/>
<dbReference type="SUPFAM" id="SSF46894">
    <property type="entry name" value="C-terminal effector domain of the bipartite response regulators"/>
    <property type="match status" value="1"/>
</dbReference>
<comment type="similarity">
    <text evidence="1">Belongs to the AfsR/DnrI/RedD regulatory family.</text>
</comment>
<dbReference type="AlphaFoldDB" id="A0A4R7VJS6"/>
<dbReference type="PRINTS" id="PR00364">
    <property type="entry name" value="DISEASERSIST"/>
</dbReference>
<dbReference type="Pfam" id="PF03704">
    <property type="entry name" value="BTAD"/>
    <property type="match status" value="1"/>
</dbReference>
<dbReference type="InterPro" id="IPR016032">
    <property type="entry name" value="Sig_transdc_resp-reg_C-effctor"/>
</dbReference>
<evidence type="ECO:0000256" key="4">
    <source>
        <dbReference type="ARBA" id="ARBA00023163"/>
    </source>
</evidence>
<dbReference type="SMART" id="SM01043">
    <property type="entry name" value="BTAD"/>
    <property type="match status" value="1"/>
</dbReference>
<proteinExistence type="inferred from homology"/>
<dbReference type="InterPro" id="IPR051677">
    <property type="entry name" value="AfsR-DnrI-RedD_regulator"/>
</dbReference>
<evidence type="ECO:0000259" key="6">
    <source>
        <dbReference type="PROSITE" id="PS51755"/>
    </source>
</evidence>
<keyword evidence="2" id="KW-0805">Transcription regulation</keyword>
<dbReference type="GO" id="GO:0006355">
    <property type="term" value="P:regulation of DNA-templated transcription"/>
    <property type="evidence" value="ECO:0007669"/>
    <property type="project" value="InterPro"/>
</dbReference>
<dbReference type="CDD" id="cd15831">
    <property type="entry name" value="BTAD"/>
    <property type="match status" value="1"/>
</dbReference>
<dbReference type="SUPFAM" id="SSF48452">
    <property type="entry name" value="TPR-like"/>
    <property type="match status" value="1"/>
</dbReference>
<keyword evidence="3 5" id="KW-0238">DNA-binding</keyword>
<dbReference type="PROSITE" id="PS51755">
    <property type="entry name" value="OMPR_PHOB"/>
    <property type="match status" value="1"/>
</dbReference>
<dbReference type="InterPro" id="IPR027417">
    <property type="entry name" value="P-loop_NTPase"/>
</dbReference>
<dbReference type="InterPro" id="IPR002182">
    <property type="entry name" value="NB-ARC"/>
</dbReference>
<feature type="DNA-binding region" description="OmpR/PhoB-type" evidence="5">
    <location>
        <begin position="1"/>
        <end position="92"/>
    </location>
</feature>
<keyword evidence="4" id="KW-0804">Transcription</keyword>
<dbReference type="Gene3D" id="3.40.50.300">
    <property type="entry name" value="P-loop containing nucleotide triphosphate hydrolases"/>
    <property type="match status" value="1"/>
</dbReference>
<evidence type="ECO:0000313" key="8">
    <source>
        <dbReference type="Proteomes" id="UP000294927"/>
    </source>
</evidence>
<dbReference type="GO" id="GO:0043531">
    <property type="term" value="F:ADP binding"/>
    <property type="evidence" value="ECO:0007669"/>
    <property type="project" value="InterPro"/>
</dbReference>
<dbReference type="Pfam" id="PF00486">
    <property type="entry name" value="Trans_reg_C"/>
    <property type="match status" value="1"/>
</dbReference>
<dbReference type="InterPro" id="IPR011990">
    <property type="entry name" value="TPR-like_helical_dom_sf"/>
</dbReference>
<dbReference type="EMBL" id="SOCP01000007">
    <property type="protein sequence ID" value="TDV49703.1"/>
    <property type="molecule type" value="Genomic_DNA"/>
</dbReference>
<dbReference type="GO" id="GO:0000160">
    <property type="term" value="P:phosphorelay signal transduction system"/>
    <property type="evidence" value="ECO:0007669"/>
    <property type="project" value="InterPro"/>
</dbReference>
<dbReference type="Gene3D" id="1.10.10.10">
    <property type="entry name" value="Winged helix-like DNA-binding domain superfamily/Winged helix DNA-binding domain"/>
    <property type="match status" value="1"/>
</dbReference>
<protein>
    <submittedName>
        <fullName evidence="7">DNA-binding SARP family transcriptional activator</fullName>
    </submittedName>
</protein>
<reference evidence="7 8" key="1">
    <citation type="submission" date="2019-03" db="EMBL/GenBank/DDBJ databases">
        <title>Genomic Encyclopedia of Archaeal and Bacterial Type Strains, Phase II (KMG-II): from individual species to whole genera.</title>
        <authorList>
            <person name="Goeker M."/>
        </authorList>
    </citation>
    <scope>NUCLEOTIDE SEQUENCE [LARGE SCALE GENOMIC DNA]</scope>
    <source>
        <strain evidence="7 8">DSM 45499</strain>
    </source>
</reference>
<dbReference type="InterPro" id="IPR005158">
    <property type="entry name" value="BTAD"/>
</dbReference>
<dbReference type="Pfam" id="PF00931">
    <property type="entry name" value="NB-ARC"/>
    <property type="match status" value="1"/>
</dbReference>
<dbReference type="PANTHER" id="PTHR35807">
    <property type="entry name" value="TRANSCRIPTIONAL REGULATOR REDD-RELATED"/>
    <property type="match status" value="1"/>
</dbReference>
<organism evidence="7 8">
    <name type="scientific">Actinophytocola oryzae</name>
    <dbReference type="NCBI Taxonomy" id="502181"/>
    <lineage>
        <taxon>Bacteria</taxon>
        <taxon>Bacillati</taxon>
        <taxon>Actinomycetota</taxon>
        <taxon>Actinomycetes</taxon>
        <taxon>Pseudonocardiales</taxon>
        <taxon>Pseudonocardiaceae</taxon>
    </lineage>
</organism>
<dbReference type="GO" id="GO:0003677">
    <property type="term" value="F:DNA binding"/>
    <property type="evidence" value="ECO:0007669"/>
    <property type="project" value="UniProtKB-UniRule"/>
</dbReference>
<evidence type="ECO:0000256" key="3">
    <source>
        <dbReference type="ARBA" id="ARBA00023125"/>
    </source>
</evidence>
<dbReference type="Gene3D" id="1.25.40.10">
    <property type="entry name" value="Tetratricopeptide repeat domain"/>
    <property type="match status" value="1"/>
</dbReference>
<accession>A0A4R7VJS6</accession>
<evidence type="ECO:0000313" key="7">
    <source>
        <dbReference type="EMBL" id="TDV49703.1"/>
    </source>
</evidence>
<feature type="domain" description="OmpR/PhoB-type" evidence="6">
    <location>
        <begin position="1"/>
        <end position="92"/>
    </location>
</feature>